<dbReference type="EMBL" id="DWYA01000094">
    <property type="protein sequence ID" value="HJB40780.1"/>
    <property type="molecule type" value="Genomic_DNA"/>
</dbReference>
<organism evidence="9 10">
    <name type="scientific">Candidatus Ruthenibacterium avium</name>
    <dbReference type="NCBI Taxonomy" id="2838751"/>
    <lineage>
        <taxon>Bacteria</taxon>
        <taxon>Bacillati</taxon>
        <taxon>Bacillota</taxon>
        <taxon>Clostridia</taxon>
        <taxon>Eubacteriales</taxon>
        <taxon>Oscillospiraceae</taxon>
        <taxon>Ruthenibacterium</taxon>
    </lineage>
</organism>
<dbReference type="InterPro" id="IPR051393">
    <property type="entry name" value="ABC_transporter_permease"/>
</dbReference>
<comment type="caution">
    <text evidence="9">The sequence shown here is derived from an EMBL/GenBank/DDBJ whole genome shotgun (WGS) entry which is preliminary data.</text>
</comment>
<feature type="transmembrane region" description="Helical" evidence="7">
    <location>
        <begin position="21"/>
        <end position="47"/>
    </location>
</feature>
<feature type="transmembrane region" description="Helical" evidence="7">
    <location>
        <begin position="267"/>
        <end position="292"/>
    </location>
</feature>
<dbReference type="SUPFAM" id="SSF161098">
    <property type="entry name" value="MetI-like"/>
    <property type="match status" value="1"/>
</dbReference>
<feature type="transmembrane region" description="Helical" evidence="7">
    <location>
        <begin position="216"/>
        <end position="235"/>
    </location>
</feature>
<reference evidence="9" key="2">
    <citation type="submission" date="2021-04" db="EMBL/GenBank/DDBJ databases">
        <authorList>
            <person name="Gilroy R."/>
        </authorList>
    </citation>
    <scope>NUCLEOTIDE SEQUENCE</scope>
    <source>
        <strain evidence="9">ChiBcec8-14828</strain>
    </source>
</reference>
<feature type="transmembrane region" description="Helical" evidence="7">
    <location>
        <begin position="113"/>
        <end position="130"/>
    </location>
</feature>
<dbReference type="InterPro" id="IPR035906">
    <property type="entry name" value="MetI-like_sf"/>
</dbReference>
<evidence type="ECO:0000256" key="3">
    <source>
        <dbReference type="ARBA" id="ARBA00022475"/>
    </source>
</evidence>
<protein>
    <submittedName>
        <fullName evidence="9">Sugar ABC transporter permease</fullName>
    </submittedName>
</protein>
<dbReference type="PROSITE" id="PS50928">
    <property type="entry name" value="ABC_TM1"/>
    <property type="match status" value="1"/>
</dbReference>
<evidence type="ECO:0000256" key="2">
    <source>
        <dbReference type="ARBA" id="ARBA00022448"/>
    </source>
</evidence>
<evidence type="ECO:0000256" key="4">
    <source>
        <dbReference type="ARBA" id="ARBA00022692"/>
    </source>
</evidence>
<keyword evidence="2 7" id="KW-0813">Transport</keyword>
<evidence type="ECO:0000313" key="10">
    <source>
        <dbReference type="Proteomes" id="UP000824209"/>
    </source>
</evidence>
<dbReference type="Pfam" id="PF00528">
    <property type="entry name" value="BPD_transp_1"/>
    <property type="match status" value="1"/>
</dbReference>
<dbReference type="PANTHER" id="PTHR30193:SF37">
    <property type="entry name" value="INNER MEMBRANE ABC TRANSPORTER PERMEASE PROTEIN YCJO"/>
    <property type="match status" value="1"/>
</dbReference>
<evidence type="ECO:0000313" key="9">
    <source>
        <dbReference type="EMBL" id="HJB40780.1"/>
    </source>
</evidence>
<feature type="domain" description="ABC transmembrane type-1" evidence="8">
    <location>
        <begin position="76"/>
        <end position="291"/>
    </location>
</feature>
<evidence type="ECO:0000256" key="5">
    <source>
        <dbReference type="ARBA" id="ARBA00022989"/>
    </source>
</evidence>
<comment type="subcellular location">
    <subcellularLocation>
        <location evidence="1 7">Cell membrane</location>
        <topology evidence="1 7">Multi-pass membrane protein</topology>
    </subcellularLocation>
</comment>
<feature type="transmembrane region" description="Helical" evidence="7">
    <location>
        <begin position="79"/>
        <end position="101"/>
    </location>
</feature>
<dbReference type="CDD" id="cd06261">
    <property type="entry name" value="TM_PBP2"/>
    <property type="match status" value="1"/>
</dbReference>
<dbReference type="Gene3D" id="1.10.3720.10">
    <property type="entry name" value="MetI-like"/>
    <property type="match status" value="1"/>
</dbReference>
<evidence type="ECO:0000259" key="8">
    <source>
        <dbReference type="PROSITE" id="PS50928"/>
    </source>
</evidence>
<dbReference type="Proteomes" id="UP000824209">
    <property type="component" value="Unassembled WGS sequence"/>
</dbReference>
<keyword evidence="5 7" id="KW-1133">Transmembrane helix</keyword>
<accession>A0A9D2M4L8</accession>
<name>A0A9D2M4L8_9FIRM</name>
<evidence type="ECO:0000256" key="1">
    <source>
        <dbReference type="ARBA" id="ARBA00004651"/>
    </source>
</evidence>
<proteinExistence type="inferred from homology"/>
<evidence type="ECO:0000256" key="7">
    <source>
        <dbReference type="RuleBase" id="RU363032"/>
    </source>
</evidence>
<keyword evidence="6 7" id="KW-0472">Membrane</keyword>
<dbReference type="PANTHER" id="PTHR30193">
    <property type="entry name" value="ABC TRANSPORTER PERMEASE PROTEIN"/>
    <property type="match status" value="1"/>
</dbReference>
<dbReference type="GO" id="GO:0005886">
    <property type="term" value="C:plasma membrane"/>
    <property type="evidence" value="ECO:0007669"/>
    <property type="project" value="UniProtKB-SubCell"/>
</dbReference>
<gene>
    <name evidence="9" type="ORF">H9943_10355</name>
</gene>
<keyword evidence="3" id="KW-1003">Cell membrane</keyword>
<dbReference type="GO" id="GO:0055085">
    <property type="term" value="P:transmembrane transport"/>
    <property type="evidence" value="ECO:0007669"/>
    <property type="project" value="InterPro"/>
</dbReference>
<evidence type="ECO:0000256" key="6">
    <source>
        <dbReference type="ARBA" id="ARBA00023136"/>
    </source>
</evidence>
<sequence length="302" mass="34009">MKPKQKSAMSMERRNALVGISFILPNFLGFLIFVLIPVVFSFILAFMNWDGFTEMEFVWLDNFKTIFADRIFRESLVQTIIYCVFNVVLSAVAALGLALVLNTKLKGKTFFRSAIFFPYVASVVAVGAVWKAMFMKDGGPINIFLETIGVPADALPGWLSSTKWALAGVIIVSIWKNMGYFMVIYLAALQGISYSLYEAAEIDGATKWQQFRRITFPMLTPSHFFVIMMLTINSFKTFDLIFALTEGGPGTSTTLLSMYIYKESFSYLHYGLASAAAMILFLIVGSITILQFRVEKKFTDFM</sequence>
<keyword evidence="4 7" id="KW-0812">Transmembrane</keyword>
<reference evidence="9" key="1">
    <citation type="journal article" date="2021" name="PeerJ">
        <title>Extensive microbial diversity within the chicken gut microbiome revealed by metagenomics and culture.</title>
        <authorList>
            <person name="Gilroy R."/>
            <person name="Ravi A."/>
            <person name="Getino M."/>
            <person name="Pursley I."/>
            <person name="Horton D.L."/>
            <person name="Alikhan N.F."/>
            <person name="Baker D."/>
            <person name="Gharbi K."/>
            <person name="Hall N."/>
            <person name="Watson M."/>
            <person name="Adriaenssens E.M."/>
            <person name="Foster-Nyarko E."/>
            <person name="Jarju S."/>
            <person name="Secka A."/>
            <person name="Antonio M."/>
            <person name="Oren A."/>
            <person name="Chaudhuri R.R."/>
            <person name="La Ragione R."/>
            <person name="Hildebrand F."/>
            <person name="Pallen M.J."/>
        </authorList>
    </citation>
    <scope>NUCLEOTIDE SEQUENCE</scope>
    <source>
        <strain evidence="9">ChiBcec8-14828</strain>
    </source>
</reference>
<comment type="similarity">
    <text evidence="7">Belongs to the binding-protein-dependent transport system permease family.</text>
</comment>
<feature type="transmembrane region" description="Helical" evidence="7">
    <location>
        <begin position="164"/>
        <end position="188"/>
    </location>
</feature>
<dbReference type="AlphaFoldDB" id="A0A9D2M4L8"/>
<dbReference type="InterPro" id="IPR000515">
    <property type="entry name" value="MetI-like"/>
</dbReference>